<evidence type="ECO:0000313" key="5">
    <source>
        <dbReference type="Proteomes" id="UP001307849"/>
    </source>
</evidence>
<dbReference type="PROSITE" id="PS00463">
    <property type="entry name" value="ZN2_CY6_FUNGAL_1"/>
    <property type="match status" value="1"/>
</dbReference>
<dbReference type="SUPFAM" id="SSF57701">
    <property type="entry name" value="Zn2/Cys6 DNA-binding domain"/>
    <property type="match status" value="1"/>
</dbReference>
<dbReference type="Pfam" id="PF11951">
    <property type="entry name" value="Fungal_trans_2"/>
    <property type="match status" value="1"/>
</dbReference>
<dbReference type="PROSITE" id="PS50048">
    <property type="entry name" value="ZN2_CY6_FUNGAL_2"/>
    <property type="match status" value="1"/>
</dbReference>
<dbReference type="InterPro" id="IPR036864">
    <property type="entry name" value="Zn2-C6_fun-type_DNA-bd_sf"/>
</dbReference>
<feature type="domain" description="Zn(2)-C6 fungal-type" evidence="3">
    <location>
        <begin position="19"/>
        <end position="49"/>
    </location>
</feature>
<dbReference type="AlphaFoldDB" id="A0AAN8RT62"/>
<comment type="subcellular location">
    <subcellularLocation>
        <location evidence="1">Nucleus</location>
    </subcellularLocation>
</comment>
<evidence type="ECO:0000256" key="2">
    <source>
        <dbReference type="ARBA" id="ARBA00023242"/>
    </source>
</evidence>
<evidence type="ECO:0000259" key="3">
    <source>
        <dbReference type="PROSITE" id="PS50048"/>
    </source>
</evidence>
<organism evidence="4 5">
    <name type="scientific">Arthrobotrys conoides</name>
    <dbReference type="NCBI Taxonomy" id="74498"/>
    <lineage>
        <taxon>Eukaryota</taxon>
        <taxon>Fungi</taxon>
        <taxon>Dikarya</taxon>
        <taxon>Ascomycota</taxon>
        <taxon>Pezizomycotina</taxon>
        <taxon>Orbiliomycetes</taxon>
        <taxon>Orbiliales</taxon>
        <taxon>Orbiliaceae</taxon>
        <taxon>Arthrobotrys</taxon>
    </lineage>
</organism>
<name>A0AAN8RT62_9PEZI</name>
<proteinExistence type="predicted"/>
<evidence type="ECO:0000256" key="1">
    <source>
        <dbReference type="ARBA" id="ARBA00004123"/>
    </source>
</evidence>
<dbReference type="InterPro" id="IPR021858">
    <property type="entry name" value="Fun_TF"/>
</dbReference>
<comment type="caution">
    <text evidence="4">The sequence shown here is derived from an EMBL/GenBank/DDBJ whole genome shotgun (WGS) entry which is preliminary data.</text>
</comment>
<dbReference type="PANTHER" id="PTHR37534">
    <property type="entry name" value="TRANSCRIPTIONAL ACTIVATOR PROTEIN UGA3"/>
    <property type="match status" value="1"/>
</dbReference>
<dbReference type="EMBL" id="JAVHJM010000007">
    <property type="protein sequence ID" value="KAK6511030.1"/>
    <property type="molecule type" value="Genomic_DNA"/>
</dbReference>
<dbReference type="Pfam" id="PF00172">
    <property type="entry name" value="Zn_clus"/>
    <property type="match status" value="1"/>
</dbReference>
<reference evidence="4 5" key="1">
    <citation type="submission" date="2019-10" db="EMBL/GenBank/DDBJ databases">
        <authorList>
            <person name="Palmer J.M."/>
        </authorList>
    </citation>
    <scope>NUCLEOTIDE SEQUENCE [LARGE SCALE GENOMIC DNA]</scope>
    <source>
        <strain evidence="4 5">TWF506</strain>
    </source>
</reference>
<sequence>MQPKAPKTASKTHKRSRTGCFTCRLRRKKCDEGKPVCRACKHLGLSCDYKRPSWWGNVEHRRRQKEVIKLQIKKTKVTEKAANNAMASMSVTAYPSSVSQSTLPTPEYYFDGMVRPVRSHSVDSGYSLEYDYDQQDQSFDKMQMAHPTQVNFVETYDSSGYPYNPAYQNILENKSQSYLNTMPNMDRRESMASFCSTQRKDSNYSTISTISTISNGSTILPSMPAEIYPATDLPTPPLHPAVILPSQNGTPGEDIVDFNFVDFNTCPESVPINHVVDDDQDQQLLNHFVINVLPMIFPILDLSVPYSQSNFICPALGSNPAYLHSCLAVAAMHIKATEQNIDTSAVDEDIMRHRKSTVERLCEAMNLNGDPVQPLEAILSVIALRAFVASVHDNLPDVPWHQHFEAAITMIQQMGLTSQFQELTSTSTSASFNMTLAAWIDILGSTMQGQFPAFAHEYCQNFKEGKSAGFKELMGCDDKVMYLISEITCLEYHKLFENLPDATLLEHITSLSASITSTETEFDPIAAAQNGPMDSNILSGLITAAYRYAARIYLTTLVPAYQGVPFNHNVPAVIELVDKLTTVLELIPTGEDGFDRSLSWVYLIGGSVATPGSAFRTLLQTRFGSLPQELRFGSFSDMYELVNLVWREADAAGTYVPWRNVMNANNWDLLLL</sequence>
<dbReference type="GO" id="GO:0008270">
    <property type="term" value="F:zinc ion binding"/>
    <property type="evidence" value="ECO:0007669"/>
    <property type="project" value="InterPro"/>
</dbReference>
<dbReference type="Proteomes" id="UP001307849">
    <property type="component" value="Unassembled WGS sequence"/>
</dbReference>
<keyword evidence="5" id="KW-1185">Reference proteome</keyword>
<accession>A0AAN8RT62</accession>
<keyword evidence="2" id="KW-0539">Nucleus</keyword>
<dbReference type="CDD" id="cd00067">
    <property type="entry name" value="GAL4"/>
    <property type="match status" value="1"/>
</dbReference>
<dbReference type="Gene3D" id="4.10.240.10">
    <property type="entry name" value="Zn(2)-C6 fungal-type DNA-binding domain"/>
    <property type="match status" value="1"/>
</dbReference>
<dbReference type="PANTHER" id="PTHR37534:SF12">
    <property type="entry name" value="ZN(2)-C6 FUNGAL-TYPE DOMAIN-CONTAINING PROTEIN"/>
    <property type="match status" value="1"/>
</dbReference>
<dbReference type="SMART" id="SM00066">
    <property type="entry name" value="GAL4"/>
    <property type="match status" value="1"/>
</dbReference>
<evidence type="ECO:0000313" key="4">
    <source>
        <dbReference type="EMBL" id="KAK6511030.1"/>
    </source>
</evidence>
<dbReference type="InterPro" id="IPR001138">
    <property type="entry name" value="Zn2Cys6_DnaBD"/>
</dbReference>
<dbReference type="GO" id="GO:0000981">
    <property type="term" value="F:DNA-binding transcription factor activity, RNA polymerase II-specific"/>
    <property type="evidence" value="ECO:0007669"/>
    <property type="project" value="InterPro"/>
</dbReference>
<gene>
    <name evidence="4" type="ORF">TWF506_010114</name>
</gene>
<protein>
    <recommendedName>
        <fullName evidence="3">Zn(2)-C6 fungal-type domain-containing protein</fullName>
    </recommendedName>
</protein>
<dbReference type="GO" id="GO:0005634">
    <property type="term" value="C:nucleus"/>
    <property type="evidence" value="ECO:0007669"/>
    <property type="project" value="UniProtKB-SubCell"/>
</dbReference>